<sequence>MKKSAGILMYRKTENDIMVLLVHPGGPFWRKRDEGTWSIPKGEYTENESSEAAALREFAEETGGVPEGRLHTLGELRQRSGKRVTAFALEGNFDTSTLHSNLFEMEWPPHSGRIQAFPEVDRAEWFCLSDARRKIVGGQRPFLERLAGL</sequence>
<dbReference type="GO" id="GO:0006754">
    <property type="term" value="P:ATP biosynthetic process"/>
    <property type="evidence" value="ECO:0007669"/>
    <property type="project" value="TreeGrafter"/>
</dbReference>
<proteinExistence type="predicted"/>
<organism evidence="4 5">
    <name type="scientific">Rhizobium tubonense</name>
    <dbReference type="NCBI Taxonomy" id="484088"/>
    <lineage>
        <taxon>Bacteria</taxon>
        <taxon>Pseudomonadati</taxon>
        <taxon>Pseudomonadota</taxon>
        <taxon>Alphaproteobacteria</taxon>
        <taxon>Hyphomicrobiales</taxon>
        <taxon>Rhizobiaceae</taxon>
        <taxon>Rhizobium/Agrobacterium group</taxon>
        <taxon>Rhizobium</taxon>
    </lineage>
</organism>
<evidence type="ECO:0000259" key="3">
    <source>
        <dbReference type="PROSITE" id="PS51462"/>
    </source>
</evidence>
<dbReference type="EMBL" id="PCDP01000041">
    <property type="protein sequence ID" value="PZM10999.1"/>
    <property type="molecule type" value="Genomic_DNA"/>
</dbReference>
<dbReference type="Pfam" id="PF00293">
    <property type="entry name" value="NUDIX"/>
    <property type="match status" value="1"/>
</dbReference>
<dbReference type="InterPro" id="IPR020084">
    <property type="entry name" value="NUDIX_hydrolase_CS"/>
</dbReference>
<protein>
    <submittedName>
        <fullName evidence="4">NUDIX hydrolase</fullName>
    </submittedName>
</protein>
<dbReference type="Gene3D" id="3.90.79.10">
    <property type="entry name" value="Nucleoside Triphosphate Pyrophosphohydrolase"/>
    <property type="match status" value="1"/>
</dbReference>
<dbReference type="InterPro" id="IPR015797">
    <property type="entry name" value="NUDIX_hydrolase-like_dom_sf"/>
</dbReference>
<dbReference type="PANTHER" id="PTHR21340:SF7">
    <property type="entry name" value="NUDIX HYDROLASE DOMAIN-CONTAINING PROTEIN"/>
    <property type="match status" value="1"/>
</dbReference>
<reference evidence="4 5" key="1">
    <citation type="journal article" date="2018" name="Sci. Rep.">
        <title>Rhizobium tumorigenes sp. nov., a novel plant tumorigenic bacterium isolated from cane gall tumors on thornless blackberry.</title>
        <authorList>
            <person name="Kuzmanovi N."/>
            <person name="Smalla K."/>
            <person name="Gronow S."/>
            <person name="PuBawska J."/>
        </authorList>
    </citation>
    <scope>NUCLEOTIDE SEQUENCE [LARGE SCALE GENOMIC DNA]</scope>
    <source>
        <strain evidence="4 5">CCBAU 85046</strain>
    </source>
</reference>
<evidence type="ECO:0000313" key="4">
    <source>
        <dbReference type="EMBL" id="PZM10999.1"/>
    </source>
</evidence>
<comment type="caution">
    <text evidence="4">The sequence shown here is derived from an EMBL/GenBank/DDBJ whole genome shotgun (WGS) entry which is preliminary data.</text>
</comment>
<gene>
    <name evidence="4" type="ORF">CPY51_21620</name>
</gene>
<dbReference type="GO" id="GO:0004081">
    <property type="term" value="F:bis(5'-nucleosyl)-tetraphosphatase (asymmetrical) activity"/>
    <property type="evidence" value="ECO:0007669"/>
    <property type="project" value="TreeGrafter"/>
</dbReference>
<dbReference type="CDD" id="cd04662">
    <property type="entry name" value="NUDIX_Hydrolase"/>
    <property type="match status" value="1"/>
</dbReference>
<dbReference type="AlphaFoldDB" id="A0A2W4CCN1"/>
<evidence type="ECO:0000313" key="5">
    <source>
        <dbReference type="Proteomes" id="UP000248925"/>
    </source>
</evidence>
<dbReference type="PROSITE" id="PS00893">
    <property type="entry name" value="NUDIX_BOX"/>
    <property type="match status" value="1"/>
</dbReference>
<dbReference type="SUPFAM" id="SSF55811">
    <property type="entry name" value="Nudix"/>
    <property type="match status" value="1"/>
</dbReference>
<dbReference type="PROSITE" id="PS51462">
    <property type="entry name" value="NUDIX"/>
    <property type="match status" value="1"/>
</dbReference>
<keyword evidence="2 4" id="KW-0378">Hydrolase</keyword>
<dbReference type="OrthoDB" id="954553at2"/>
<comment type="cofactor">
    <cofactor evidence="1">
        <name>Mg(2+)</name>
        <dbReference type="ChEBI" id="CHEBI:18420"/>
    </cofactor>
</comment>
<evidence type="ECO:0000256" key="1">
    <source>
        <dbReference type="ARBA" id="ARBA00001946"/>
    </source>
</evidence>
<dbReference type="InterPro" id="IPR000086">
    <property type="entry name" value="NUDIX_hydrolase_dom"/>
</dbReference>
<dbReference type="PANTHER" id="PTHR21340">
    <property type="entry name" value="DIADENOSINE 5,5-P1,P4-TETRAPHOSPHATE PYROPHOSPHOHYDROLASE MUTT"/>
    <property type="match status" value="1"/>
</dbReference>
<accession>A0A2W4CCN1</accession>
<keyword evidence="5" id="KW-1185">Reference proteome</keyword>
<dbReference type="GO" id="GO:0006167">
    <property type="term" value="P:AMP biosynthetic process"/>
    <property type="evidence" value="ECO:0007669"/>
    <property type="project" value="TreeGrafter"/>
</dbReference>
<name>A0A2W4CCN1_9HYPH</name>
<feature type="domain" description="Nudix hydrolase" evidence="3">
    <location>
        <begin position="1"/>
        <end position="148"/>
    </location>
</feature>
<evidence type="ECO:0000256" key="2">
    <source>
        <dbReference type="ARBA" id="ARBA00022801"/>
    </source>
</evidence>
<dbReference type="RefSeq" id="WP_111162326.1">
    <property type="nucleotide sequence ID" value="NZ_PCDP01000041.1"/>
</dbReference>
<dbReference type="InterPro" id="IPR051325">
    <property type="entry name" value="Nudix_hydrolase_domain"/>
</dbReference>
<dbReference type="Proteomes" id="UP000248925">
    <property type="component" value="Unassembled WGS sequence"/>
</dbReference>